<organism evidence="1 2">
    <name type="scientific">Rhododendron molle</name>
    <name type="common">Chinese azalea</name>
    <name type="synonym">Azalea mollis</name>
    <dbReference type="NCBI Taxonomy" id="49168"/>
    <lineage>
        <taxon>Eukaryota</taxon>
        <taxon>Viridiplantae</taxon>
        <taxon>Streptophyta</taxon>
        <taxon>Embryophyta</taxon>
        <taxon>Tracheophyta</taxon>
        <taxon>Spermatophyta</taxon>
        <taxon>Magnoliopsida</taxon>
        <taxon>eudicotyledons</taxon>
        <taxon>Gunneridae</taxon>
        <taxon>Pentapetalae</taxon>
        <taxon>asterids</taxon>
        <taxon>Ericales</taxon>
        <taxon>Ericaceae</taxon>
        <taxon>Ericoideae</taxon>
        <taxon>Rhodoreae</taxon>
        <taxon>Rhododendron</taxon>
    </lineage>
</organism>
<reference evidence="1" key="1">
    <citation type="submission" date="2022-02" db="EMBL/GenBank/DDBJ databases">
        <title>Plant Genome Project.</title>
        <authorList>
            <person name="Zhang R.-G."/>
        </authorList>
    </citation>
    <scope>NUCLEOTIDE SEQUENCE</scope>
    <source>
        <strain evidence="1">AT1</strain>
    </source>
</reference>
<gene>
    <name evidence="1" type="ORF">RHMOL_Rhmol05G0283300</name>
</gene>
<proteinExistence type="predicted"/>
<keyword evidence="2" id="KW-1185">Reference proteome</keyword>
<protein>
    <submittedName>
        <fullName evidence="1">Uncharacterized protein</fullName>
    </submittedName>
</protein>
<evidence type="ECO:0000313" key="2">
    <source>
        <dbReference type="Proteomes" id="UP001062846"/>
    </source>
</evidence>
<name>A0ACC0NU45_RHOML</name>
<comment type="caution">
    <text evidence="1">The sequence shown here is derived from an EMBL/GenBank/DDBJ whole genome shotgun (WGS) entry which is preliminary data.</text>
</comment>
<dbReference type="EMBL" id="CM046392">
    <property type="protein sequence ID" value="KAI8556796.1"/>
    <property type="molecule type" value="Genomic_DNA"/>
</dbReference>
<sequence>MSKGRKLWLQPGFIANQVKPDYERERDERIKRNNEVLNSLGLKSIATSLWGSAQHKRANDNGKHSKDELDDDYRPPDDENVHAYDSDIDLSLPKRSKNMRKKKCRILDVEVDSGPNKSPNVSQPQPQPTPTHSHSASHPLLSHLSSQPTPPPSASQPSRPQPQPVQQQIVQPQHGQQQLIQPQPAQQLPIQPQPAQQLPIQPQPTQPQPPQPQPTQPQPPQPQPAQPQPIQPQEQDNFELGGNIDDEIFNEVEVGIRDESNIRTKRGITRLSDIWNLPPGKKVVVDFNATCLPVGEEGGVFNRFIGTVARKPHLCPINCKSWHVVPNHYKEDCWSIIESKFFIPDDERDQIKNNTLKSLGEKLRAWRCSLKAKYYDESKTAAQVVATAPPTVNPEQYADLVSYWYSTDGQLLSIANKRRRKEKNNPHTAGSKTYAQHAHELEKREEVGVSRTMLYEPTHTKKDGKTPVSDKAAENMLKMKDLMASQQSPPEENTKGKINWSKNDIYSQVIDEKEHSGRFRGLGFGHTSKTCGSTSNSDARLRVASNEERMREKDNYIVVLEDKLNSAVSELNIVKSVVEFLVKQSGFQVQDIASGILNQVSPRANQGSSFASHEIEAPLGPSTTVGIVQIGLKQLGSALVEGCPSSAECV</sequence>
<accession>A0ACC0NU45</accession>
<dbReference type="Proteomes" id="UP001062846">
    <property type="component" value="Chromosome 5"/>
</dbReference>
<evidence type="ECO:0000313" key="1">
    <source>
        <dbReference type="EMBL" id="KAI8556796.1"/>
    </source>
</evidence>